<protein>
    <submittedName>
        <fullName evidence="1">Uncharacterized protein</fullName>
    </submittedName>
</protein>
<sequence>MPFQNETITNREDNFCLPPLIPCVDVILDCVGAAYLQRNLVYLNVDDRLFIIGSITRFVAELNIAAMFEKQFSIQGINHVIKNCRPNPLLYINMFQDN</sequence>
<evidence type="ECO:0000313" key="2">
    <source>
        <dbReference type="Proteomes" id="UP000322667"/>
    </source>
</evidence>
<dbReference type="AlphaFoldDB" id="A0A5D2QWN7"/>
<proteinExistence type="predicted"/>
<name>A0A5D2QWN7_GOSTO</name>
<organism evidence="1 2">
    <name type="scientific">Gossypium tomentosum</name>
    <name type="common">Hawaiian cotton</name>
    <name type="synonym">Gossypium sandvicense</name>
    <dbReference type="NCBI Taxonomy" id="34277"/>
    <lineage>
        <taxon>Eukaryota</taxon>
        <taxon>Viridiplantae</taxon>
        <taxon>Streptophyta</taxon>
        <taxon>Embryophyta</taxon>
        <taxon>Tracheophyta</taxon>
        <taxon>Spermatophyta</taxon>
        <taxon>Magnoliopsida</taxon>
        <taxon>eudicotyledons</taxon>
        <taxon>Gunneridae</taxon>
        <taxon>Pentapetalae</taxon>
        <taxon>rosids</taxon>
        <taxon>malvids</taxon>
        <taxon>Malvales</taxon>
        <taxon>Malvaceae</taxon>
        <taxon>Malvoideae</taxon>
        <taxon>Gossypium</taxon>
    </lineage>
</organism>
<evidence type="ECO:0000313" key="1">
    <source>
        <dbReference type="EMBL" id="TYI32518.1"/>
    </source>
</evidence>
<gene>
    <name evidence="1" type="ORF">ES332_A04G069300v1</name>
</gene>
<dbReference type="InterPro" id="IPR036291">
    <property type="entry name" value="NAD(P)-bd_dom_sf"/>
</dbReference>
<keyword evidence="2" id="KW-1185">Reference proteome</keyword>
<dbReference type="SUPFAM" id="SSF51735">
    <property type="entry name" value="NAD(P)-binding Rossmann-fold domains"/>
    <property type="match status" value="1"/>
</dbReference>
<dbReference type="EMBL" id="CM017613">
    <property type="protein sequence ID" value="TYI32518.1"/>
    <property type="molecule type" value="Genomic_DNA"/>
</dbReference>
<dbReference type="Proteomes" id="UP000322667">
    <property type="component" value="Chromosome A04"/>
</dbReference>
<accession>A0A5D2QWN7</accession>
<reference evidence="1 2" key="1">
    <citation type="submission" date="2019-07" db="EMBL/GenBank/DDBJ databases">
        <title>WGS assembly of Gossypium tomentosum.</title>
        <authorList>
            <person name="Chen Z.J."/>
            <person name="Sreedasyam A."/>
            <person name="Ando A."/>
            <person name="Song Q."/>
            <person name="De L."/>
            <person name="Hulse-Kemp A."/>
            <person name="Ding M."/>
            <person name="Ye W."/>
            <person name="Kirkbride R."/>
            <person name="Jenkins J."/>
            <person name="Plott C."/>
            <person name="Lovell J."/>
            <person name="Lin Y.-M."/>
            <person name="Vaughn R."/>
            <person name="Liu B."/>
            <person name="Li W."/>
            <person name="Simpson S."/>
            <person name="Scheffler B."/>
            <person name="Saski C."/>
            <person name="Grover C."/>
            <person name="Hu G."/>
            <person name="Conover J."/>
            <person name="Carlson J."/>
            <person name="Shu S."/>
            <person name="Boston L."/>
            <person name="Williams M."/>
            <person name="Peterson D."/>
            <person name="Mcgee K."/>
            <person name="Jones D."/>
            <person name="Wendel J."/>
            <person name="Stelly D."/>
            <person name="Grimwood J."/>
            <person name="Schmutz J."/>
        </authorList>
    </citation>
    <scope>NUCLEOTIDE SEQUENCE [LARGE SCALE GENOMIC DNA]</scope>
    <source>
        <strain evidence="1">7179.01</strain>
    </source>
</reference>
<dbReference type="Gene3D" id="3.40.50.720">
    <property type="entry name" value="NAD(P)-binding Rossmann-like Domain"/>
    <property type="match status" value="1"/>
</dbReference>